<feature type="transmembrane region" description="Helical" evidence="1">
    <location>
        <begin position="36"/>
        <end position="61"/>
    </location>
</feature>
<dbReference type="AlphaFoldDB" id="K2L4X6"/>
<gene>
    <name evidence="2" type="ORF">A10D4_04665</name>
</gene>
<dbReference type="STRING" id="740709.A10D4_04665"/>
<keyword evidence="1" id="KW-0812">Transmembrane</keyword>
<sequence length="153" mass="17922">MIMRYAGVTRLLPICSWVLLLAMLAFAWWLPPQDLFSGLLLAVIILPTTLLTVWLSAEIWCSRVSLSQHRLQIKKRWLAVHSMPWSQLERVTFNPLWVAFELYERQSDGASRRWRVSLLMTEQRALLEHFAAHLKREQYIDALNKFAASMGRQ</sequence>
<feature type="transmembrane region" description="Helical" evidence="1">
    <location>
        <begin position="12"/>
        <end position="30"/>
    </location>
</feature>
<protein>
    <submittedName>
        <fullName evidence="2">Uncharacterized protein</fullName>
    </submittedName>
</protein>
<evidence type="ECO:0000256" key="1">
    <source>
        <dbReference type="SAM" id="Phobius"/>
    </source>
</evidence>
<dbReference type="OrthoDB" id="6240855at2"/>
<evidence type="ECO:0000313" key="2">
    <source>
        <dbReference type="EMBL" id="EKE84875.1"/>
    </source>
</evidence>
<dbReference type="RefSeq" id="WP_008488043.1">
    <property type="nucleotide sequence ID" value="NZ_AMRG01000004.1"/>
</dbReference>
<organism evidence="2 3">
    <name type="scientific">Idiomarina xiamenensis 10-D-4</name>
    <dbReference type="NCBI Taxonomy" id="740709"/>
    <lineage>
        <taxon>Bacteria</taxon>
        <taxon>Pseudomonadati</taxon>
        <taxon>Pseudomonadota</taxon>
        <taxon>Gammaproteobacteria</taxon>
        <taxon>Alteromonadales</taxon>
        <taxon>Idiomarinaceae</taxon>
        <taxon>Idiomarina</taxon>
    </lineage>
</organism>
<keyword evidence="3" id="KW-1185">Reference proteome</keyword>
<dbReference type="PATRIC" id="fig|740709.3.peg.945"/>
<keyword evidence="1" id="KW-1133">Transmembrane helix</keyword>
<dbReference type="Proteomes" id="UP000014115">
    <property type="component" value="Unassembled WGS sequence"/>
</dbReference>
<name>K2L4X6_9GAMM</name>
<dbReference type="EMBL" id="AMRG01000004">
    <property type="protein sequence ID" value="EKE84875.1"/>
    <property type="molecule type" value="Genomic_DNA"/>
</dbReference>
<keyword evidence="1" id="KW-0472">Membrane</keyword>
<accession>K2L4X6</accession>
<reference evidence="2 3" key="1">
    <citation type="journal article" date="2012" name="J. Bacteriol.">
        <title>Genome Sequence of Idiomarina xiamenensis Type Strain 10-D-4.</title>
        <authorList>
            <person name="Lai Q."/>
            <person name="Wang L."/>
            <person name="Wang W."/>
            <person name="Shao Z."/>
        </authorList>
    </citation>
    <scope>NUCLEOTIDE SEQUENCE [LARGE SCALE GENOMIC DNA]</scope>
    <source>
        <strain evidence="2 3">10-D-4</strain>
    </source>
</reference>
<comment type="caution">
    <text evidence="2">The sequence shown here is derived from an EMBL/GenBank/DDBJ whole genome shotgun (WGS) entry which is preliminary data.</text>
</comment>
<evidence type="ECO:0000313" key="3">
    <source>
        <dbReference type="Proteomes" id="UP000014115"/>
    </source>
</evidence>
<proteinExistence type="predicted"/>